<gene>
    <name evidence="1" type="ORF">FWK35_00025851</name>
</gene>
<protein>
    <submittedName>
        <fullName evidence="1">Uncharacterized protein</fullName>
    </submittedName>
</protein>
<dbReference type="OrthoDB" id="6781220at2759"/>
<comment type="caution">
    <text evidence="1">The sequence shown here is derived from an EMBL/GenBank/DDBJ whole genome shotgun (WGS) entry which is preliminary data.</text>
</comment>
<evidence type="ECO:0000313" key="1">
    <source>
        <dbReference type="EMBL" id="KAF0739496.1"/>
    </source>
</evidence>
<dbReference type="AlphaFoldDB" id="A0A6G0XH92"/>
<evidence type="ECO:0000313" key="2">
    <source>
        <dbReference type="Proteomes" id="UP000478052"/>
    </source>
</evidence>
<proteinExistence type="predicted"/>
<keyword evidence="2" id="KW-1185">Reference proteome</keyword>
<organism evidence="1 2">
    <name type="scientific">Aphis craccivora</name>
    <name type="common">Cowpea aphid</name>
    <dbReference type="NCBI Taxonomy" id="307492"/>
    <lineage>
        <taxon>Eukaryota</taxon>
        <taxon>Metazoa</taxon>
        <taxon>Ecdysozoa</taxon>
        <taxon>Arthropoda</taxon>
        <taxon>Hexapoda</taxon>
        <taxon>Insecta</taxon>
        <taxon>Pterygota</taxon>
        <taxon>Neoptera</taxon>
        <taxon>Paraneoptera</taxon>
        <taxon>Hemiptera</taxon>
        <taxon>Sternorrhyncha</taxon>
        <taxon>Aphidomorpha</taxon>
        <taxon>Aphidoidea</taxon>
        <taxon>Aphididae</taxon>
        <taxon>Aphidini</taxon>
        <taxon>Aphis</taxon>
        <taxon>Aphis</taxon>
    </lineage>
</organism>
<name>A0A6G0XH92_APHCR</name>
<sequence>MLNHNFLNVKCIFCFNAKSTFNSVLFDLNNLKYRVTSGQHLFNHETVSQFSNNILSIYYQNSNLHTNFVLSTHDVYILTETWLSKELSDAELGLDGYVTFRCDRNINTSSSLRGGDTLIAVLYIKADWHKEEDKIVPTYELTQFIILAQKILAPNLLKKKIKTELISLLNVNETCILHIKFKF</sequence>
<dbReference type="Proteomes" id="UP000478052">
    <property type="component" value="Unassembled WGS sequence"/>
</dbReference>
<dbReference type="EMBL" id="VUJU01007852">
    <property type="protein sequence ID" value="KAF0739496.1"/>
    <property type="molecule type" value="Genomic_DNA"/>
</dbReference>
<accession>A0A6G0XH92</accession>
<reference evidence="1 2" key="1">
    <citation type="submission" date="2019-08" db="EMBL/GenBank/DDBJ databases">
        <title>Whole genome of Aphis craccivora.</title>
        <authorList>
            <person name="Voronova N.V."/>
            <person name="Shulinski R.S."/>
            <person name="Bandarenka Y.V."/>
            <person name="Zhorov D.G."/>
            <person name="Warner D."/>
        </authorList>
    </citation>
    <scope>NUCLEOTIDE SEQUENCE [LARGE SCALE GENOMIC DNA]</scope>
    <source>
        <strain evidence="1">180601</strain>
        <tissue evidence="1">Whole Body</tissue>
    </source>
</reference>